<evidence type="ECO:0000256" key="1">
    <source>
        <dbReference type="SAM" id="MobiDB-lite"/>
    </source>
</evidence>
<feature type="region of interest" description="Disordered" evidence="1">
    <location>
        <begin position="588"/>
        <end position="648"/>
    </location>
</feature>
<evidence type="ECO:0000313" key="4">
    <source>
        <dbReference type="Proteomes" id="UP000037035"/>
    </source>
</evidence>
<feature type="region of interest" description="Disordered" evidence="1">
    <location>
        <begin position="150"/>
        <end position="177"/>
    </location>
</feature>
<protein>
    <submittedName>
        <fullName evidence="3">Putative signal peptide protein</fullName>
    </submittedName>
</protein>
<name>A0A0L6V713_9BASI</name>
<organism evidence="3 4">
    <name type="scientific">Puccinia sorghi</name>
    <dbReference type="NCBI Taxonomy" id="27349"/>
    <lineage>
        <taxon>Eukaryota</taxon>
        <taxon>Fungi</taxon>
        <taxon>Dikarya</taxon>
        <taxon>Basidiomycota</taxon>
        <taxon>Pucciniomycotina</taxon>
        <taxon>Pucciniomycetes</taxon>
        <taxon>Pucciniales</taxon>
        <taxon>Pucciniaceae</taxon>
        <taxon>Puccinia</taxon>
    </lineage>
</organism>
<keyword evidence="2" id="KW-0732">Signal</keyword>
<evidence type="ECO:0000256" key="2">
    <source>
        <dbReference type="SAM" id="SignalP"/>
    </source>
</evidence>
<keyword evidence="4" id="KW-1185">Reference proteome</keyword>
<feature type="chain" id="PRO_5005568339" evidence="2">
    <location>
        <begin position="18"/>
        <end position="906"/>
    </location>
</feature>
<dbReference type="AlphaFoldDB" id="A0A0L6V713"/>
<accession>A0A0L6V713</accession>
<proteinExistence type="predicted"/>
<dbReference type="EMBL" id="LAVV01007268">
    <property type="protein sequence ID" value="KNZ56509.1"/>
    <property type="molecule type" value="Genomic_DNA"/>
</dbReference>
<dbReference type="Proteomes" id="UP000037035">
    <property type="component" value="Unassembled WGS sequence"/>
</dbReference>
<feature type="non-terminal residue" evidence="3">
    <location>
        <position position="1"/>
    </location>
</feature>
<dbReference type="VEuPathDB" id="FungiDB:VP01_2389g1"/>
<reference evidence="3 4" key="1">
    <citation type="submission" date="2015-08" db="EMBL/GenBank/DDBJ databases">
        <title>Next Generation Sequencing and Analysis of the Genome of Puccinia sorghi L Schw, the Causal Agent of Maize Common Rust.</title>
        <authorList>
            <person name="Rochi L."/>
            <person name="Burguener G."/>
            <person name="Darino M."/>
            <person name="Turjanski A."/>
            <person name="Kreff E."/>
            <person name="Dieguez M.J."/>
            <person name="Sacco F."/>
        </authorList>
    </citation>
    <scope>NUCLEOTIDE SEQUENCE [LARGE SCALE GENOMIC DNA]</scope>
    <source>
        <strain evidence="3 4">RO10H11247</strain>
    </source>
</reference>
<feature type="compositionally biased region" description="Basic and acidic residues" evidence="1">
    <location>
        <begin position="602"/>
        <end position="624"/>
    </location>
</feature>
<gene>
    <name evidence="3" type="ORF">VP01_2389g1</name>
</gene>
<comment type="caution">
    <text evidence="3">The sequence shown here is derived from an EMBL/GenBank/DDBJ whole genome shotgun (WGS) entry which is preliminary data.</text>
</comment>
<feature type="region of interest" description="Disordered" evidence="1">
    <location>
        <begin position="740"/>
        <end position="773"/>
    </location>
</feature>
<feature type="compositionally biased region" description="Basic and acidic residues" evidence="1">
    <location>
        <begin position="755"/>
        <end position="769"/>
    </location>
</feature>
<feature type="compositionally biased region" description="Low complexity" evidence="1">
    <location>
        <begin position="150"/>
        <end position="159"/>
    </location>
</feature>
<feature type="signal peptide" evidence="2">
    <location>
        <begin position="1"/>
        <end position="17"/>
    </location>
</feature>
<sequence length="906" mass="103472">NLHGSSLLFFLVRLTDCVDSGLKWSEVHGLIDTPDILDADDFHLHWTTSITVKPEGLKPMYGFARYLKHTRVTKLEKKEADIFMSLELWNKELEKCHDNLAFLLSGKGTRKRSINSTIQHGQLGVNVRPASSINGCAWWLHNSTKQESSIPFPANSSSSGQMTVVGETPSPIDPLPASTTRRRFHLNSLLSEWSGCSVIQMRSAGLFPITSGTGIKLLSSPILRRLESFQASGCAPLTRAQQRLPKLNRQVYFLEDKVESSHRAAAGITDFEAEQARGHNFTPALPSSRDGKEGGKWKYIARFSPDRPITNMAVFLTQLLLALHLLQYLSVSAHPLSASQNLVKRDILDLGGPHSEHWLKRRSLSGGKGISILPCCSLKLESFRPRRFSMDVSAFDLAYVLNEMNYIPRTAGQAAHGSRSPKSDGVELLNESSLLKKSKNHRHHHLKVWSPTSLLPYDVADGQRMMSYEASKPIGNESPLGKLMLCATRLLSRYRAVPLPIYREYITYQTNSTRFTRKSTSGNCYTFFTTLHVQSHIQRNPCLVNLTLLLHLAVPTLLRHQKTFKILHLQVRNFQYYLMIDTNIEEKEKELKSPETNQDQEGDMKERIVSKKSSREKPENKEENVNPLTREANEENSTQKGMLARIKASSPTTWPAHVWKWIVTRFDRPNIHKVNGRKEFHPDPAKEIHIHGTKLEVPGSSESEPELIIIHFHDFKSLTLILHENLKASEIPFKETEVPKIPEAEGPQGKNIGGDADHTPRDFEDSKRKDTPKKKKYFRSIKNLLSHIKEKIMNALKKINIWKKKTKHEILKKIQGEFQDEKGREGSEGLKKNKRKRNEQEFYAFLVHLPFYVFELNREVVYLGWMWVGTCHLYQREFNIKLAGSHEEVLYRDTRTKGKIYKLPSI</sequence>
<evidence type="ECO:0000313" key="3">
    <source>
        <dbReference type="EMBL" id="KNZ56509.1"/>
    </source>
</evidence>